<evidence type="ECO:0008006" key="5">
    <source>
        <dbReference type="Google" id="ProtNLM"/>
    </source>
</evidence>
<feature type="compositionally biased region" description="Polar residues" evidence="1">
    <location>
        <begin position="127"/>
        <end position="141"/>
    </location>
</feature>
<gene>
    <name evidence="3" type="ORF">EX30DRAFT_347041</name>
</gene>
<dbReference type="GO" id="GO:0070772">
    <property type="term" value="C:PAS complex"/>
    <property type="evidence" value="ECO:0007669"/>
    <property type="project" value="TreeGrafter"/>
</dbReference>
<name>A0A4S2N560_9PEZI</name>
<dbReference type="GO" id="GO:0010513">
    <property type="term" value="P:positive regulation of phosphatidylinositol biosynthetic process"/>
    <property type="evidence" value="ECO:0007669"/>
    <property type="project" value="TreeGrafter"/>
</dbReference>
<dbReference type="PANTHER" id="PTHR28258">
    <property type="entry name" value="VACUOLAR SEGREGATION PROTEIN 7"/>
    <property type="match status" value="1"/>
</dbReference>
<protein>
    <recommendedName>
        <fullName evidence="5">Phospholipid metabolism enzyme regulator</fullName>
    </recommendedName>
</protein>
<feature type="region of interest" description="Disordered" evidence="1">
    <location>
        <begin position="684"/>
        <end position="759"/>
    </location>
</feature>
<dbReference type="EMBL" id="ML220113">
    <property type="protein sequence ID" value="TGZ84408.1"/>
    <property type="molecule type" value="Genomic_DNA"/>
</dbReference>
<feature type="region of interest" description="Disordered" evidence="1">
    <location>
        <begin position="1"/>
        <end position="431"/>
    </location>
</feature>
<keyword evidence="2" id="KW-0812">Transmembrane</keyword>
<keyword evidence="4" id="KW-1185">Reference proteome</keyword>
<evidence type="ECO:0000313" key="4">
    <source>
        <dbReference type="Proteomes" id="UP000298138"/>
    </source>
</evidence>
<feature type="compositionally biased region" description="Basic and acidic residues" evidence="1">
    <location>
        <begin position="684"/>
        <end position="705"/>
    </location>
</feature>
<proteinExistence type="predicted"/>
<feature type="compositionally biased region" description="Polar residues" evidence="1">
    <location>
        <begin position="205"/>
        <end position="218"/>
    </location>
</feature>
<dbReference type="InParanoid" id="A0A4S2N560"/>
<dbReference type="STRING" id="341454.A0A4S2N560"/>
<dbReference type="Proteomes" id="UP000298138">
    <property type="component" value="Unassembled WGS sequence"/>
</dbReference>
<feature type="compositionally biased region" description="Polar residues" evidence="1">
    <location>
        <begin position="406"/>
        <end position="421"/>
    </location>
</feature>
<feature type="compositionally biased region" description="Low complexity" evidence="1">
    <location>
        <begin position="34"/>
        <end position="63"/>
    </location>
</feature>
<evidence type="ECO:0000256" key="2">
    <source>
        <dbReference type="SAM" id="Phobius"/>
    </source>
</evidence>
<dbReference type="InterPro" id="IPR024260">
    <property type="entry name" value="Vac7"/>
</dbReference>
<dbReference type="OrthoDB" id="1204at2759"/>
<feature type="region of interest" description="Disordered" evidence="1">
    <location>
        <begin position="568"/>
        <end position="587"/>
    </location>
</feature>
<keyword evidence="2" id="KW-0472">Membrane</keyword>
<feature type="compositionally biased region" description="Polar residues" evidence="1">
    <location>
        <begin position="257"/>
        <end position="270"/>
    </location>
</feature>
<sequence length="868" mass="93392">MSNQPADHRDLAAADGSGGESSSTTNMNSRARRIAPASAARDPSITTGNPGSTSSSSARAPAPVRVKRKGAPGVAAVQSTLGISREPSPNGAYRHAPHLPAGKSSSSLSELDSSYSRNLRPVADGTGQRNRQFLPGTSPSGLNKPGPSRTHKRAVETPLTTSSPAPPPTPSAPVEDQSETDDNDMQPGMKTPRNHSGLGLETVRESSLPTTPAIGTSKSLHDSVAALHQRQMGTPPQPIQFSAYSRNDSFGGRDTRANSVASSIAASTQESESEGYRSEDRTPTGSVHRSVPPVKGFARRPTVLGKESSSRGGMTVETETVSAIPHAGLGSVVGAGGHSIRSKKSTDTIRAPREKKKKRRAPPTNPNPTSKADIFAARIAEAVDEANSSDSEETFVYESNPPEPSQRPTSRFHSRTPSATSLGGPDPRALRLPLLNHVDGALGSGRRKDMKFVSNTLNKEVSTAGEASGEGSSERGGRSRDHRDRNSRQNGHRSILNDENPFHHRQSNHKPSTTSLRHQASSMASSRGPSQPSSPKMPPYTRTNNTGLLSKKSSRVWASYEADVEGGDDDEMTPLVRRQPRRGYPRSASLRQQEYTLRRRGWAKGYISCIVLITAIAMVVAGLATFFITTNNALQDVKIVNITDVLVSKQEIMLDLVVRAVNPNFLSVTVADMDINIFAKSSHLRDGEKDGDDKDPKDPPKKPPGAEDPWVMSSPSPSPPASRFQLSSRPPYWIPPPTYSTTDTVDDGTSPPEDTPENDRETMLLGRVMHFDSVLTFDGTPFSRFPTESIGEFRLQKPGNATEEGGTERWERVLQHPFELIVRGILKYSMPLSGRSRTATVSAKVQVKPGEDGTGSVGPKMVLEVEEI</sequence>
<feature type="compositionally biased region" description="Polar residues" evidence="1">
    <location>
        <begin position="509"/>
        <end position="534"/>
    </location>
</feature>
<feature type="compositionally biased region" description="Basic and acidic residues" evidence="1">
    <location>
        <begin position="472"/>
        <end position="487"/>
    </location>
</feature>
<dbReference type="Pfam" id="PF12751">
    <property type="entry name" value="Vac7"/>
    <property type="match status" value="1"/>
</dbReference>
<organism evidence="3 4">
    <name type="scientific">Ascodesmis nigricans</name>
    <dbReference type="NCBI Taxonomy" id="341454"/>
    <lineage>
        <taxon>Eukaryota</taxon>
        <taxon>Fungi</taxon>
        <taxon>Dikarya</taxon>
        <taxon>Ascomycota</taxon>
        <taxon>Pezizomycotina</taxon>
        <taxon>Pezizomycetes</taxon>
        <taxon>Pezizales</taxon>
        <taxon>Ascodesmidaceae</taxon>
        <taxon>Ascodesmis</taxon>
    </lineage>
</organism>
<accession>A0A4S2N560</accession>
<dbReference type="PANTHER" id="PTHR28258:SF1">
    <property type="entry name" value="VACUOLAR SEGREGATION PROTEIN 7"/>
    <property type="match status" value="1"/>
</dbReference>
<evidence type="ECO:0000313" key="3">
    <source>
        <dbReference type="EMBL" id="TGZ84408.1"/>
    </source>
</evidence>
<feature type="region of interest" description="Disordered" evidence="1">
    <location>
        <begin position="459"/>
        <end position="548"/>
    </location>
</feature>
<dbReference type="GO" id="GO:0000329">
    <property type="term" value="C:fungal-type vacuole membrane"/>
    <property type="evidence" value="ECO:0007669"/>
    <property type="project" value="TreeGrafter"/>
</dbReference>
<feature type="compositionally biased region" description="Polar residues" evidence="1">
    <location>
        <begin position="231"/>
        <end position="248"/>
    </location>
</feature>
<evidence type="ECO:0000256" key="1">
    <source>
        <dbReference type="SAM" id="MobiDB-lite"/>
    </source>
</evidence>
<feature type="transmembrane region" description="Helical" evidence="2">
    <location>
        <begin position="605"/>
        <end position="628"/>
    </location>
</feature>
<feature type="compositionally biased region" description="Basic and acidic residues" evidence="1">
    <location>
        <begin position="1"/>
        <end position="12"/>
    </location>
</feature>
<feature type="compositionally biased region" description="Low complexity" evidence="1">
    <location>
        <begin position="104"/>
        <end position="116"/>
    </location>
</feature>
<dbReference type="GO" id="GO:1903778">
    <property type="term" value="P:protein localization to vacuolar membrane"/>
    <property type="evidence" value="ECO:0007669"/>
    <property type="project" value="TreeGrafter"/>
</dbReference>
<reference evidence="3 4" key="1">
    <citation type="submission" date="2019-04" db="EMBL/GenBank/DDBJ databases">
        <title>Comparative genomics and transcriptomics to analyze fruiting body development in filamentous ascomycetes.</title>
        <authorList>
            <consortium name="DOE Joint Genome Institute"/>
            <person name="Lutkenhaus R."/>
            <person name="Traeger S."/>
            <person name="Breuer J."/>
            <person name="Kuo A."/>
            <person name="Lipzen A."/>
            <person name="Pangilinan J."/>
            <person name="Dilworth D."/>
            <person name="Sandor L."/>
            <person name="Poggeler S."/>
            <person name="Barry K."/>
            <person name="Grigoriev I.V."/>
            <person name="Nowrousian M."/>
        </authorList>
    </citation>
    <scope>NUCLEOTIDE SEQUENCE [LARGE SCALE GENOMIC DNA]</scope>
    <source>
        <strain evidence="3 4">CBS 389.68</strain>
    </source>
</reference>
<dbReference type="GO" id="GO:0000011">
    <property type="term" value="P:vacuole inheritance"/>
    <property type="evidence" value="ECO:0007669"/>
    <property type="project" value="TreeGrafter"/>
</dbReference>
<dbReference type="AlphaFoldDB" id="A0A4S2N560"/>
<keyword evidence="2" id="KW-1133">Transmembrane helix</keyword>